<dbReference type="Proteomes" id="UP001500218">
    <property type="component" value="Unassembled WGS sequence"/>
</dbReference>
<dbReference type="Pfam" id="PF00583">
    <property type="entry name" value="Acetyltransf_1"/>
    <property type="match status" value="1"/>
</dbReference>
<keyword evidence="2" id="KW-0012">Acyltransferase</keyword>
<accession>A0ABN2MG20</accession>
<evidence type="ECO:0000313" key="5">
    <source>
        <dbReference type="Proteomes" id="UP001500218"/>
    </source>
</evidence>
<evidence type="ECO:0000256" key="2">
    <source>
        <dbReference type="ARBA" id="ARBA00023315"/>
    </source>
</evidence>
<dbReference type="InterPro" id="IPR050832">
    <property type="entry name" value="Bact_Acetyltransf"/>
</dbReference>
<name>A0ABN2MG20_9ACTN</name>
<reference evidence="4 5" key="1">
    <citation type="journal article" date="2019" name="Int. J. Syst. Evol. Microbiol.">
        <title>The Global Catalogue of Microorganisms (GCM) 10K type strain sequencing project: providing services to taxonomists for standard genome sequencing and annotation.</title>
        <authorList>
            <consortium name="The Broad Institute Genomics Platform"/>
            <consortium name="The Broad Institute Genome Sequencing Center for Infectious Disease"/>
            <person name="Wu L."/>
            <person name="Ma J."/>
        </authorList>
    </citation>
    <scope>NUCLEOTIDE SEQUENCE [LARGE SCALE GENOMIC DNA]</scope>
    <source>
        <strain evidence="4 5">JCM 13250</strain>
    </source>
</reference>
<dbReference type="SUPFAM" id="SSF55729">
    <property type="entry name" value="Acyl-CoA N-acyltransferases (Nat)"/>
    <property type="match status" value="1"/>
</dbReference>
<keyword evidence="5" id="KW-1185">Reference proteome</keyword>
<dbReference type="InterPro" id="IPR016181">
    <property type="entry name" value="Acyl_CoA_acyltransferase"/>
</dbReference>
<dbReference type="PANTHER" id="PTHR43877">
    <property type="entry name" value="AMINOALKYLPHOSPHONATE N-ACETYLTRANSFERASE-RELATED-RELATED"/>
    <property type="match status" value="1"/>
</dbReference>
<dbReference type="PANTHER" id="PTHR43877:SF2">
    <property type="entry name" value="AMINOALKYLPHOSPHONATE N-ACETYLTRANSFERASE-RELATED"/>
    <property type="match status" value="1"/>
</dbReference>
<dbReference type="CDD" id="cd04301">
    <property type="entry name" value="NAT_SF"/>
    <property type="match status" value="1"/>
</dbReference>
<evidence type="ECO:0000313" key="4">
    <source>
        <dbReference type="EMBL" id="GAA1824489.1"/>
    </source>
</evidence>
<feature type="domain" description="N-acetyltransferase" evidence="3">
    <location>
        <begin position="5"/>
        <end position="151"/>
    </location>
</feature>
<dbReference type="InterPro" id="IPR000182">
    <property type="entry name" value="GNAT_dom"/>
</dbReference>
<evidence type="ECO:0000256" key="1">
    <source>
        <dbReference type="ARBA" id="ARBA00022679"/>
    </source>
</evidence>
<dbReference type="EMBL" id="BAAALT010000210">
    <property type="protein sequence ID" value="GAA1824489.1"/>
    <property type="molecule type" value="Genomic_DNA"/>
</dbReference>
<evidence type="ECO:0000259" key="3">
    <source>
        <dbReference type="PROSITE" id="PS51186"/>
    </source>
</evidence>
<proteinExistence type="predicted"/>
<sequence length="151" mass="16762">MVDTIRVRVAEAADAAAVARLQQAMDRELGAAEEAGFIDRFAEVWLADLDRRPTWLAERDGQPIGVLVLVVVDNLPRPGQPLRRWAHVSLVFVDKAARNAGIGRLLLDEVLAWAAANNVNRVQLNANRNSARLYQRTGFDSAPARLMELRL</sequence>
<gene>
    <name evidence="4" type="ORF">GCM10009682_50890</name>
</gene>
<organism evidence="4 5">
    <name type="scientific">Luedemannella flava</name>
    <dbReference type="NCBI Taxonomy" id="349316"/>
    <lineage>
        <taxon>Bacteria</taxon>
        <taxon>Bacillati</taxon>
        <taxon>Actinomycetota</taxon>
        <taxon>Actinomycetes</taxon>
        <taxon>Micromonosporales</taxon>
        <taxon>Micromonosporaceae</taxon>
        <taxon>Luedemannella</taxon>
    </lineage>
</organism>
<dbReference type="RefSeq" id="WP_344137512.1">
    <property type="nucleotide sequence ID" value="NZ_BAAALT010000210.1"/>
</dbReference>
<dbReference type="PROSITE" id="PS51186">
    <property type="entry name" value="GNAT"/>
    <property type="match status" value="1"/>
</dbReference>
<protein>
    <recommendedName>
        <fullName evidence="3">N-acetyltransferase domain-containing protein</fullName>
    </recommendedName>
</protein>
<keyword evidence="1" id="KW-0808">Transferase</keyword>
<dbReference type="Gene3D" id="3.40.630.30">
    <property type="match status" value="1"/>
</dbReference>
<comment type="caution">
    <text evidence="4">The sequence shown here is derived from an EMBL/GenBank/DDBJ whole genome shotgun (WGS) entry which is preliminary data.</text>
</comment>